<feature type="domain" description="SHSP" evidence="3">
    <location>
        <begin position="13"/>
        <end position="125"/>
    </location>
</feature>
<sequence length="125" mass="13564">MPRVSQGHMGESDRGGPVLRPLADIVETHNGVSVQIEMPGVSPEDTDISIDGRMLTVRGRSRVKAPEGYQMVHAEYEACDYERSFALGQDVDDASIAAEMRDGVLTLLLPQSTAARPRKVEVKSG</sequence>
<evidence type="ECO:0000313" key="5">
    <source>
        <dbReference type="Proteomes" id="UP000315400"/>
    </source>
</evidence>
<proteinExistence type="inferred from homology"/>
<dbReference type="Gene3D" id="2.60.40.790">
    <property type="match status" value="1"/>
</dbReference>
<evidence type="ECO:0000256" key="2">
    <source>
        <dbReference type="RuleBase" id="RU003616"/>
    </source>
</evidence>
<reference evidence="4 5" key="1">
    <citation type="submission" date="2019-06" db="EMBL/GenBank/DDBJ databases">
        <title>Metagenome assembled Genome of Spiribacter salinus SL48-SHIP from the microbial mat of Salt Lake 48 (Novosibirsk region, Russia).</title>
        <authorList>
            <person name="Shipova A."/>
            <person name="Rozanov A.S."/>
            <person name="Bryanskaya A.V."/>
            <person name="Peltek S.E."/>
        </authorList>
    </citation>
    <scope>NUCLEOTIDE SEQUENCE [LARGE SCALE GENOMIC DNA]</scope>
    <source>
        <strain evidence="4">SL48-SHIP-2</strain>
    </source>
</reference>
<accession>A0A540VP24</accession>
<dbReference type="PROSITE" id="PS01031">
    <property type="entry name" value="SHSP"/>
    <property type="match status" value="1"/>
</dbReference>
<dbReference type="CDD" id="cd06464">
    <property type="entry name" value="ACD_sHsps-like"/>
    <property type="match status" value="1"/>
</dbReference>
<protein>
    <submittedName>
        <fullName evidence="4">Hsp20/alpha crystallin family protein</fullName>
    </submittedName>
</protein>
<gene>
    <name evidence="4" type="ORF">FKY71_13630</name>
</gene>
<dbReference type="SUPFAM" id="SSF49764">
    <property type="entry name" value="HSP20-like chaperones"/>
    <property type="match status" value="1"/>
</dbReference>
<dbReference type="AlphaFoldDB" id="A0A540VP24"/>
<evidence type="ECO:0000313" key="4">
    <source>
        <dbReference type="EMBL" id="TQE98482.1"/>
    </source>
</evidence>
<comment type="caution">
    <text evidence="4">The sequence shown here is derived from an EMBL/GenBank/DDBJ whole genome shotgun (WGS) entry which is preliminary data.</text>
</comment>
<dbReference type="Proteomes" id="UP000315400">
    <property type="component" value="Unassembled WGS sequence"/>
</dbReference>
<comment type="similarity">
    <text evidence="1 2">Belongs to the small heat shock protein (HSP20) family.</text>
</comment>
<evidence type="ECO:0000259" key="3">
    <source>
        <dbReference type="PROSITE" id="PS01031"/>
    </source>
</evidence>
<dbReference type="PANTHER" id="PTHR11527">
    <property type="entry name" value="HEAT-SHOCK PROTEIN 20 FAMILY MEMBER"/>
    <property type="match status" value="1"/>
</dbReference>
<dbReference type="Pfam" id="PF00011">
    <property type="entry name" value="HSP20"/>
    <property type="match status" value="1"/>
</dbReference>
<evidence type="ECO:0000256" key="1">
    <source>
        <dbReference type="PROSITE-ProRule" id="PRU00285"/>
    </source>
</evidence>
<organism evidence="4 5">
    <name type="scientific">Spiribacter salinus</name>
    <dbReference type="NCBI Taxonomy" id="1335746"/>
    <lineage>
        <taxon>Bacteria</taxon>
        <taxon>Pseudomonadati</taxon>
        <taxon>Pseudomonadota</taxon>
        <taxon>Gammaproteobacteria</taxon>
        <taxon>Chromatiales</taxon>
        <taxon>Ectothiorhodospiraceae</taxon>
        <taxon>Spiribacter</taxon>
    </lineage>
</organism>
<dbReference type="EMBL" id="VIFK01000194">
    <property type="protein sequence ID" value="TQE98482.1"/>
    <property type="molecule type" value="Genomic_DNA"/>
</dbReference>
<dbReference type="InterPro" id="IPR031107">
    <property type="entry name" value="Small_HSP"/>
</dbReference>
<name>A0A540VP24_9GAMM</name>
<dbReference type="InterPro" id="IPR002068">
    <property type="entry name" value="A-crystallin/Hsp20_dom"/>
</dbReference>
<dbReference type="InterPro" id="IPR008978">
    <property type="entry name" value="HSP20-like_chaperone"/>
</dbReference>